<feature type="chain" id="PRO_5014623714" evidence="1">
    <location>
        <begin position="24"/>
        <end position="101"/>
    </location>
</feature>
<feature type="signal peptide" evidence="1">
    <location>
        <begin position="1"/>
        <end position="23"/>
    </location>
</feature>
<protein>
    <submittedName>
        <fullName evidence="2">Putative secreted protein</fullName>
    </submittedName>
</protein>
<dbReference type="AlphaFoldDB" id="A0A2M4C8U3"/>
<sequence length="101" mass="11055">METNWPLLSTWVLYWVLPPPVPCQYICITQPTTVDRPVMMYANCSIVTSDDKGASILKFVVEVAATAAATTNRVQCLGLLDGELDSRAPAQPGLEEIDSKK</sequence>
<evidence type="ECO:0000313" key="2">
    <source>
        <dbReference type="EMBL" id="MBW61665.1"/>
    </source>
</evidence>
<accession>A0A2M4C8U3</accession>
<name>A0A2M4C8U3_9DIPT</name>
<keyword evidence="1" id="KW-0732">Signal</keyword>
<reference evidence="2" key="1">
    <citation type="submission" date="2018-01" db="EMBL/GenBank/DDBJ databases">
        <title>An insight into the sialome of Amazonian anophelines.</title>
        <authorList>
            <person name="Ribeiro J.M."/>
            <person name="Scarpassa V."/>
            <person name="Calvo E."/>
        </authorList>
    </citation>
    <scope>NUCLEOTIDE SEQUENCE</scope>
    <source>
        <tissue evidence="2">Salivary glands</tissue>
    </source>
</reference>
<evidence type="ECO:0000256" key="1">
    <source>
        <dbReference type="SAM" id="SignalP"/>
    </source>
</evidence>
<proteinExistence type="predicted"/>
<dbReference type="EMBL" id="GGFJ01012524">
    <property type="protein sequence ID" value="MBW61665.1"/>
    <property type="molecule type" value="Transcribed_RNA"/>
</dbReference>
<organism evidence="2">
    <name type="scientific">Anopheles marajoara</name>
    <dbReference type="NCBI Taxonomy" id="58244"/>
    <lineage>
        <taxon>Eukaryota</taxon>
        <taxon>Metazoa</taxon>
        <taxon>Ecdysozoa</taxon>
        <taxon>Arthropoda</taxon>
        <taxon>Hexapoda</taxon>
        <taxon>Insecta</taxon>
        <taxon>Pterygota</taxon>
        <taxon>Neoptera</taxon>
        <taxon>Endopterygota</taxon>
        <taxon>Diptera</taxon>
        <taxon>Nematocera</taxon>
        <taxon>Culicoidea</taxon>
        <taxon>Culicidae</taxon>
        <taxon>Anophelinae</taxon>
        <taxon>Anopheles</taxon>
    </lineage>
</organism>